<dbReference type="EMBL" id="NBWZ01000001">
    <property type="protein sequence ID" value="RFA10137.1"/>
    <property type="molecule type" value="Genomic_DNA"/>
</dbReference>
<proteinExistence type="predicted"/>
<dbReference type="SUPFAM" id="SSF74650">
    <property type="entry name" value="Galactose mutarotase-like"/>
    <property type="match status" value="1"/>
</dbReference>
<accession>A0A3E0VML3</accession>
<protein>
    <recommendedName>
        <fullName evidence="4">Aldose epimerase</fullName>
    </recommendedName>
</protein>
<dbReference type="InterPro" id="IPR011013">
    <property type="entry name" value="Gal_mutarotase_sf_dom"/>
</dbReference>
<dbReference type="GO" id="GO:0030246">
    <property type="term" value="F:carbohydrate binding"/>
    <property type="evidence" value="ECO:0007669"/>
    <property type="project" value="InterPro"/>
</dbReference>
<evidence type="ECO:0000256" key="1">
    <source>
        <dbReference type="SAM" id="MobiDB-lite"/>
    </source>
</evidence>
<dbReference type="CDD" id="cd09022">
    <property type="entry name" value="Aldose_epim_Ec_YihR"/>
    <property type="match status" value="1"/>
</dbReference>
<reference evidence="2 3" key="1">
    <citation type="submission" date="2017-04" db="EMBL/GenBank/DDBJ databases">
        <title>Comparative genome analysis of Subtercola boreus.</title>
        <authorList>
            <person name="Cho Y.-J."/>
            <person name="Cho A."/>
            <person name="Kim O.-S."/>
            <person name="Lee J.-I."/>
        </authorList>
    </citation>
    <scope>NUCLEOTIDE SEQUENCE [LARGE SCALE GENOMIC DNA]</scope>
    <source>
        <strain evidence="2 3">K300</strain>
    </source>
</reference>
<dbReference type="Gene3D" id="2.70.98.10">
    <property type="match status" value="1"/>
</dbReference>
<name>A0A3E0VML3_9MICO</name>
<dbReference type="Proteomes" id="UP000256486">
    <property type="component" value="Unassembled WGS sequence"/>
</dbReference>
<sequence>MGARQRPAERRADRVDRRARRSSAETGVTGPTEGPVLPTGAQYEIIGTTSFGRAVVTVTEVAASLRSFTVDDVDIVQRYPLDAPPSRGAGIIMSPWPNRVDGGIWTYEGDEQQLDITDTEFGNASHGLLKNTPYRLLAHSASSITLGATIFAHPGYPFVVDTTVTYTLGRDGLHVTHTFENRGALRAPVAVGSHAYFRIGEVPTSELVLSCSAETVYVNDSRKLPLRPVPVSGDFDLRRGVKVGDVELDDCFTDQRYSDERTSTMLTAPDGRSVTVWGDESFGHTVICTTDVFLDEHRLLVDAIAIEPQTAAVNALNNGIGLTWLEPGESWEASWGVTASL</sequence>
<dbReference type="InterPro" id="IPR037480">
    <property type="entry name" value="YihR-like"/>
</dbReference>
<feature type="compositionally biased region" description="Basic and acidic residues" evidence="1">
    <location>
        <begin position="1"/>
        <end position="16"/>
    </location>
</feature>
<dbReference type="GO" id="GO:0005975">
    <property type="term" value="P:carbohydrate metabolic process"/>
    <property type="evidence" value="ECO:0007669"/>
    <property type="project" value="InterPro"/>
</dbReference>
<evidence type="ECO:0000313" key="2">
    <source>
        <dbReference type="EMBL" id="RFA10137.1"/>
    </source>
</evidence>
<evidence type="ECO:0008006" key="4">
    <source>
        <dbReference type="Google" id="ProtNLM"/>
    </source>
</evidence>
<dbReference type="GO" id="GO:0016853">
    <property type="term" value="F:isomerase activity"/>
    <property type="evidence" value="ECO:0007669"/>
    <property type="project" value="InterPro"/>
</dbReference>
<organism evidence="2 3">
    <name type="scientific">Subtercola boreus</name>
    <dbReference type="NCBI Taxonomy" id="120213"/>
    <lineage>
        <taxon>Bacteria</taxon>
        <taxon>Bacillati</taxon>
        <taxon>Actinomycetota</taxon>
        <taxon>Actinomycetes</taxon>
        <taxon>Micrococcales</taxon>
        <taxon>Microbacteriaceae</taxon>
        <taxon>Subtercola</taxon>
    </lineage>
</organism>
<dbReference type="AlphaFoldDB" id="A0A3E0VML3"/>
<dbReference type="OrthoDB" id="4739604at2"/>
<comment type="caution">
    <text evidence="2">The sequence shown here is derived from an EMBL/GenBank/DDBJ whole genome shotgun (WGS) entry which is preliminary data.</text>
</comment>
<gene>
    <name evidence="2" type="ORF">B7R54_13640</name>
</gene>
<dbReference type="Pfam" id="PF01263">
    <property type="entry name" value="Aldose_epim"/>
    <property type="match status" value="1"/>
</dbReference>
<dbReference type="InterPro" id="IPR008183">
    <property type="entry name" value="Aldose_1/G6P_1-epimerase"/>
</dbReference>
<dbReference type="InterPro" id="IPR014718">
    <property type="entry name" value="GH-type_carb-bd"/>
</dbReference>
<keyword evidence="3" id="KW-1185">Reference proteome</keyword>
<feature type="region of interest" description="Disordered" evidence="1">
    <location>
        <begin position="1"/>
        <end position="36"/>
    </location>
</feature>
<evidence type="ECO:0000313" key="3">
    <source>
        <dbReference type="Proteomes" id="UP000256486"/>
    </source>
</evidence>